<reference evidence="2 3" key="1">
    <citation type="submission" date="2016-10" db="EMBL/GenBank/DDBJ databases">
        <authorList>
            <person name="de Groot N.N."/>
        </authorList>
    </citation>
    <scope>NUCLEOTIDE SEQUENCE [LARGE SCALE GENOMIC DNA]</scope>
    <source>
        <strain evidence="2 3">DSM 11457</strain>
    </source>
</reference>
<dbReference type="EMBL" id="FOBO01000039">
    <property type="protein sequence ID" value="SEN84960.1"/>
    <property type="molecule type" value="Genomic_DNA"/>
</dbReference>
<dbReference type="InterPro" id="IPR052748">
    <property type="entry name" value="ISR_Activator"/>
</dbReference>
<keyword evidence="1" id="KW-0732">Signal</keyword>
<evidence type="ECO:0000313" key="2">
    <source>
        <dbReference type="EMBL" id="SEN84960.1"/>
    </source>
</evidence>
<name>A0A1H8JW71_9RHOB</name>
<dbReference type="PANTHER" id="PTHR45011:SF1">
    <property type="entry name" value="DAP3-BINDING CELL DEATH ENHANCER 1"/>
    <property type="match status" value="1"/>
</dbReference>
<dbReference type="Proteomes" id="UP000182160">
    <property type="component" value="Unassembled WGS sequence"/>
</dbReference>
<dbReference type="AlphaFoldDB" id="A0A1H8JW71"/>
<organism evidence="2 3">
    <name type="scientific">Roseovarius tolerans</name>
    <dbReference type="NCBI Taxonomy" id="74031"/>
    <lineage>
        <taxon>Bacteria</taxon>
        <taxon>Pseudomonadati</taxon>
        <taxon>Pseudomonadota</taxon>
        <taxon>Alphaproteobacteria</taxon>
        <taxon>Rhodobacterales</taxon>
        <taxon>Roseobacteraceae</taxon>
        <taxon>Roseovarius</taxon>
    </lineage>
</organism>
<dbReference type="PANTHER" id="PTHR45011">
    <property type="entry name" value="DAP3-BINDING CELL DEATH ENHANCER 1"/>
    <property type="match status" value="1"/>
</dbReference>
<sequence length="163" mass="17454">MINGFRFTLISAVFAILGAAAIADDFQDGLTAFNAGDFATAIEKWRRLAEQGDAVAQFNLGTMYESGNGVTRDAAEALKWYRLAAVQGYIGAQNNLSAMYALGRGVPQDIVTAHMWYNIAAAGGSAKGEELRDLLATRMTSANILNAQIRAQVCTASNYTDCD</sequence>
<dbReference type="Pfam" id="PF08238">
    <property type="entry name" value="Sel1"/>
    <property type="match status" value="2"/>
</dbReference>
<dbReference type="SMART" id="SM00671">
    <property type="entry name" value="SEL1"/>
    <property type="match status" value="2"/>
</dbReference>
<feature type="chain" id="PRO_5010311305" evidence="1">
    <location>
        <begin position="24"/>
        <end position="163"/>
    </location>
</feature>
<dbReference type="InterPro" id="IPR006597">
    <property type="entry name" value="Sel1-like"/>
</dbReference>
<feature type="signal peptide" evidence="1">
    <location>
        <begin position="1"/>
        <end position="23"/>
    </location>
</feature>
<proteinExistence type="predicted"/>
<evidence type="ECO:0000313" key="3">
    <source>
        <dbReference type="Proteomes" id="UP000182160"/>
    </source>
</evidence>
<evidence type="ECO:0000256" key="1">
    <source>
        <dbReference type="SAM" id="SignalP"/>
    </source>
</evidence>
<dbReference type="SUPFAM" id="SSF81901">
    <property type="entry name" value="HCP-like"/>
    <property type="match status" value="1"/>
</dbReference>
<dbReference type="InterPro" id="IPR011990">
    <property type="entry name" value="TPR-like_helical_dom_sf"/>
</dbReference>
<gene>
    <name evidence="2" type="ORF">SAMN04488077_1392</name>
</gene>
<protein>
    <submittedName>
        <fullName evidence="2">Sel1 repeat-containing protein</fullName>
    </submittedName>
</protein>
<dbReference type="Gene3D" id="1.25.40.10">
    <property type="entry name" value="Tetratricopeptide repeat domain"/>
    <property type="match status" value="1"/>
</dbReference>
<accession>A0A1H8JW71</accession>
<dbReference type="RefSeq" id="WP_074788366.1">
    <property type="nucleotide sequence ID" value="NZ_FOBO01000039.1"/>
</dbReference>